<name>A0A977L2K2_9CYAN</name>
<dbReference type="Pfam" id="PF11264">
    <property type="entry name" value="ThylakoidFormat"/>
    <property type="match status" value="1"/>
</dbReference>
<dbReference type="GO" id="GO:0030096">
    <property type="term" value="C:plasma membrane-derived thylakoid photosystem II"/>
    <property type="evidence" value="ECO:0007669"/>
    <property type="project" value="TreeGrafter"/>
</dbReference>
<dbReference type="InterPro" id="IPR017499">
    <property type="entry name" value="Thf1"/>
</dbReference>
<evidence type="ECO:0000256" key="1">
    <source>
        <dbReference type="ARBA" id="ARBA00023054"/>
    </source>
</evidence>
<keyword evidence="1 2" id="KW-0175">Coiled coil</keyword>
<dbReference type="EMBL" id="CP073041">
    <property type="protein sequence ID" value="UXE64309.1"/>
    <property type="molecule type" value="Genomic_DNA"/>
</dbReference>
<dbReference type="NCBIfam" id="TIGR03060">
    <property type="entry name" value="PS_II_psb29"/>
    <property type="match status" value="1"/>
</dbReference>
<dbReference type="GO" id="GO:0010207">
    <property type="term" value="P:photosystem II assembly"/>
    <property type="evidence" value="ECO:0007669"/>
    <property type="project" value="InterPro"/>
</dbReference>
<comment type="similarity">
    <text evidence="2">Belongs to the THF1 family.</text>
</comment>
<dbReference type="KEGG" id="wna:KA717_18600"/>
<evidence type="ECO:0000256" key="2">
    <source>
        <dbReference type="HAMAP-Rule" id="MF_01843"/>
    </source>
</evidence>
<dbReference type="AlphaFoldDB" id="A0A977L2K2"/>
<organism evidence="3">
    <name type="scientific">Woronichinia naegeliana WA131</name>
    <dbReference type="NCBI Taxonomy" id="2824559"/>
    <lineage>
        <taxon>Bacteria</taxon>
        <taxon>Bacillati</taxon>
        <taxon>Cyanobacteriota</taxon>
        <taxon>Cyanophyceae</taxon>
        <taxon>Synechococcales</taxon>
        <taxon>Coelosphaeriaceae</taxon>
        <taxon>Woronichinia</taxon>
    </lineage>
</organism>
<comment type="function">
    <text evidence="2">May be involved in photosynthetic membrane biogenesis.</text>
</comment>
<sequence length="234" mass="26706">MAKIRTVSEAKRAFYDQYRRPINSIYRRFVEELLVEIHLLTVNVDFRYDPVFALGVVTAFDRFMKGYQPEEDKASIFTALIQAIAGNPNQYQQDAQAILQSGQTLSFTDLADQLAQNQTTESEHHLLGQTLNRIRQTTNFKYSRAFAIGLYTLITESDSECKNSEEKRNLLLNQLAVTLNCSEDKLQKDLDLYRSNLDKVDQLLTVLEDVAEAERKKREKLVQASSPSDSASTP</sequence>
<accession>A0A977L2K2</accession>
<protein>
    <recommendedName>
        <fullName evidence="2">Protein Thf1</fullName>
    </recommendedName>
</protein>
<gene>
    <name evidence="3" type="primary">psb29</name>
    <name evidence="2" type="synonym">thf1</name>
    <name evidence="3" type="ORF">KA717_18600</name>
</gene>
<reference evidence="3" key="1">
    <citation type="submission" date="2021-04" db="EMBL/GenBank/DDBJ databases">
        <title>Genome sequence of Woronichinia naegeliana from Washington state freshwater lake bloom.</title>
        <authorList>
            <person name="Dreher T.W."/>
        </authorList>
    </citation>
    <scope>NUCLEOTIDE SEQUENCE</scope>
    <source>
        <strain evidence="3">WA131</strain>
    </source>
</reference>
<proteinExistence type="inferred from homology"/>
<evidence type="ECO:0000313" key="3">
    <source>
        <dbReference type="EMBL" id="UXE64309.1"/>
    </source>
</evidence>
<dbReference type="PANTHER" id="PTHR34793">
    <property type="entry name" value="PROTEIN THYLAKOID FORMATION 1, CHLOROPLASTIC"/>
    <property type="match status" value="1"/>
</dbReference>
<dbReference type="PANTHER" id="PTHR34793:SF1">
    <property type="entry name" value="PROTEIN THYLAKOID FORMATION 1, CHLOROPLASTIC"/>
    <property type="match status" value="1"/>
</dbReference>
<dbReference type="Proteomes" id="UP001065613">
    <property type="component" value="Chromosome"/>
</dbReference>
<dbReference type="HAMAP" id="MF_01843">
    <property type="entry name" value="Thf1"/>
    <property type="match status" value="1"/>
</dbReference>